<dbReference type="AlphaFoldDB" id="E0UFQ4"/>
<dbReference type="SUPFAM" id="SSF52980">
    <property type="entry name" value="Restriction endonuclease-like"/>
    <property type="match status" value="1"/>
</dbReference>
<evidence type="ECO:0000313" key="3">
    <source>
        <dbReference type="Proteomes" id="UP000008206"/>
    </source>
</evidence>
<dbReference type="CDD" id="cd06260">
    <property type="entry name" value="DUF820-like"/>
    <property type="match status" value="1"/>
</dbReference>
<dbReference type="PANTHER" id="PTHR35400:SF1">
    <property type="entry name" value="SLR1083 PROTEIN"/>
    <property type="match status" value="1"/>
</dbReference>
<dbReference type="InterPro" id="IPR008538">
    <property type="entry name" value="Uma2"/>
</dbReference>
<proteinExistence type="predicted"/>
<sequence length="180" mass="20229">MTITITRWNVQEYHTIINTGLLVERRVELLKGLIVEISPESPLHADLNRTIGEQFRILLGATVQVSEGKPITISNSSEPEPDIALVKPGSYRQSHPTAADVYLIIEFANISLEKDTQDKRLAYAEAGIEDYWVANLRAQQLIIYRNPLNGDYQFQQLLTSGIISPLAFPHITLEVSSLLF</sequence>
<dbReference type="InterPro" id="IPR012296">
    <property type="entry name" value="Nuclease_put_TT1808"/>
</dbReference>
<organism evidence="2 3">
    <name type="scientific">Gloeothece verrucosa (strain PCC 7822)</name>
    <name type="common">Cyanothece sp. (strain PCC 7822)</name>
    <dbReference type="NCBI Taxonomy" id="497965"/>
    <lineage>
        <taxon>Bacteria</taxon>
        <taxon>Bacillati</taxon>
        <taxon>Cyanobacteriota</taxon>
        <taxon>Cyanophyceae</taxon>
        <taxon>Oscillatoriophycideae</taxon>
        <taxon>Chroococcales</taxon>
        <taxon>Aphanothecaceae</taxon>
        <taxon>Gloeothece</taxon>
        <taxon>Gloeothece verrucosa</taxon>
    </lineage>
</organism>
<dbReference type="OrthoDB" id="509866at2"/>
<name>E0UFQ4_GLOV7</name>
<evidence type="ECO:0000259" key="1">
    <source>
        <dbReference type="Pfam" id="PF05685"/>
    </source>
</evidence>
<dbReference type="Gene3D" id="3.90.1570.10">
    <property type="entry name" value="tt1808, chain A"/>
    <property type="match status" value="1"/>
</dbReference>
<dbReference type="KEGG" id="cyj:Cyan7822_1158"/>
<dbReference type="eggNOG" id="COG4636">
    <property type="taxonomic scope" value="Bacteria"/>
</dbReference>
<dbReference type="EMBL" id="CP002198">
    <property type="protein sequence ID" value="ADN13165.1"/>
    <property type="molecule type" value="Genomic_DNA"/>
</dbReference>
<protein>
    <recommendedName>
        <fullName evidence="1">Putative restriction endonuclease domain-containing protein</fullName>
    </recommendedName>
</protein>
<dbReference type="Proteomes" id="UP000008206">
    <property type="component" value="Chromosome"/>
</dbReference>
<dbReference type="PANTHER" id="PTHR35400">
    <property type="entry name" value="SLR1083 PROTEIN"/>
    <property type="match status" value="1"/>
</dbReference>
<reference evidence="3" key="1">
    <citation type="journal article" date="2011" name="MBio">
        <title>Novel metabolic attributes of the genus Cyanothece, comprising a group of unicellular nitrogen-fixing Cyanobacteria.</title>
        <authorList>
            <person name="Bandyopadhyay A."/>
            <person name="Elvitigala T."/>
            <person name="Welsh E."/>
            <person name="Stockel J."/>
            <person name="Liberton M."/>
            <person name="Min H."/>
            <person name="Sherman L.A."/>
            <person name="Pakrasi H.B."/>
        </authorList>
    </citation>
    <scope>NUCLEOTIDE SEQUENCE [LARGE SCALE GENOMIC DNA]</scope>
    <source>
        <strain evidence="3">PCC 7822</strain>
    </source>
</reference>
<dbReference type="RefSeq" id="WP_013321272.1">
    <property type="nucleotide sequence ID" value="NC_014501.1"/>
</dbReference>
<dbReference type="STRING" id="497965.Cyan7822_1158"/>
<feature type="domain" description="Putative restriction endonuclease" evidence="1">
    <location>
        <begin position="23"/>
        <end position="175"/>
    </location>
</feature>
<evidence type="ECO:0000313" key="2">
    <source>
        <dbReference type="EMBL" id="ADN13165.1"/>
    </source>
</evidence>
<gene>
    <name evidence="2" type="ordered locus">Cyan7822_1158</name>
</gene>
<dbReference type="InterPro" id="IPR011335">
    <property type="entry name" value="Restrct_endonuc-II-like"/>
</dbReference>
<dbReference type="HOGENOM" id="CLU_076312_2_0_3"/>
<dbReference type="Pfam" id="PF05685">
    <property type="entry name" value="Uma2"/>
    <property type="match status" value="1"/>
</dbReference>
<accession>E0UFQ4</accession>
<keyword evidence="3" id="KW-1185">Reference proteome</keyword>